<protein>
    <submittedName>
        <fullName evidence="2">L-ascorbate metabolism protein UlaG, beta-lactamase superfamily</fullName>
    </submittedName>
</protein>
<keyword evidence="3" id="KW-1185">Reference proteome</keyword>
<dbReference type="Pfam" id="PF12706">
    <property type="entry name" value="Lactamase_B_2"/>
    <property type="match status" value="1"/>
</dbReference>
<dbReference type="STRING" id="1604334.SAMN05421546_0687"/>
<evidence type="ECO:0000259" key="1">
    <source>
        <dbReference type="Pfam" id="PF12706"/>
    </source>
</evidence>
<reference evidence="3" key="1">
    <citation type="submission" date="2017-01" db="EMBL/GenBank/DDBJ databases">
        <authorList>
            <person name="Varghese N."/>
            <person name="Submissions S."/>
        </authorList>
    </citation>
    <scope>NUCLEOTIDE SEQUENCE [LARGE SCALE GENOMIC DNA]</scope>
    <source>
        <strain evidence="3">UM1</strain>
    </source>
</reference>
<dbReference type="SUPFAM" id="SSF56281">
    <property type="entry name" value="Metallo-hydrolase/oxidoreductase"/>
    <property type="match status" value="1"/>
</dbReference>
<organism evidence="2 3">
    <name type="scientific">Solilutibacter tolerans</name>
    <dbReference type="NCBI Taxonomy" id="1604334"/>
    <lineage>
        <taxon>Bacteria</taxon>
        <taxon>Pseudomonadati</taxon>
        <taxon>Pseudomonadota</taxon>
        <taxon>Gammaproteobacteria</taxon>
        <taxon>Lysobacterales</taxon>
        <taxon>Lysobacteraceae</taxon>
        <taxon>Solilutibacter</taxon>
    </lineage>
</organism>
<name>A0A1N6QFN8_9GAMM</name>
<evidence type="ECO:0000313" key="2">
    <source>
        <dbReference type="EMBL" id="SIQ15362.1"/>
    </source>
</evidence>
<dbReference type="Gene3D" id="3.60.15.10">
    <property type="entry name" value="Ribonuclease Z/Hydroxyacylglutathione hydrolase-like"/>
    <property type="match status" value="1"/>
</dbReference>
<feature type="domain" description="Metallo-beta-lactamase" evidence="1">
    <location>
        <begin position="120"/>
        <end position="314"/>
    </location>
</feature>
<dbReference type="AlphaFoldDB" id="A0A1N6QFN8"/>
<dbReference type="InterPro" id="IPR036866">
    <property type="entry name" value="RibonucZ/Hydroxyglut_hydro"/>
</dbReference>
<dbReference type="Proteomes" id="UP000241788">
    <property type="component" value="Unassembled WGS sequence"/>
</dbReference>
<evidence type="ECO:0000313" key="3">
    <source>
        <dbReference type="Proteomes" id="UP000241788"/>
    </source>
</evidence>
<dbReference type="EMBL" id="FTLW01000002">
    <property type="protein sequence ID" value="SIQ15362.1"/>
    <property type="molecule type" value="Genomic_DNA"/>
</dbReference>
<gene>
    <name evidence="2" type="ORF">SAMN05421546_0687</name>
</gene>
<dbReference type="PANTHER" id="PTHR15032">
    <property type="entry name" value="N-ACYL-PHOSPHATIDYLETHANOLAMINE-HYDROLYZING PHOSPHOLIPASE D"/>
    <property type="match status" value="1"/>
</dbReference>
<sequence>MPEPSSPKPLLRRRWLRRLLVLGLIALSASIALRAQIGDYSASPQFSDGQFHNITPKPADSPEPGAKVMWDFFFNKPANTVPDGPIPVRKLTRAELDAAPDRSLYRLGHSIILMKLRGKWFITDPVFSERASPVQFAGPKRFHAPPISLEELPPIRAVLFSHDHYDHLDSAAVKALAAKTDFFLAPLGVGDRIADWGVPPEKVKQFDWWNGFSIDGMKFVLTPTQHFSGRGLRDSNRTLWGSWVIIDGEKRVYFSGDSGYFKRFAEIGERFGPFDLTLMETGAYNTQWPYVHMMPAQTLQAHIDLGGKWLLPIHNGTFDLAMHAWYDPFEQITRLGGERGINITTPVIGERIDINNPHAGEYWWRGVGSAKEMAQR</sequence>
<dbReference type="InterPro" id="IPR001279">
    <property type="entry name" value="Metallo-B-lactamas"/>
</dbReference>
<dbReference type="OrthoDB" id="9805728at2"/>
<accession>A0A1N6QFN8</accession>
<dbReference type="RefSeq" id="WP_083688186.1">
    <property type="nucleotide sequence ID" value="NZ_FTLW01000002.1"/>
</dbReference>
<dbReference type="GO" id="GO:0005737">
    <property type="term" value="C:cytoplasm"/>
    <property type="evidence" value="ECO:0007669"/>
    <property type="project" value="TreeGrafter"/>
</dbReference>
<proteinExistence type="predicted"/>
<dbReference type="PANTHER" id="PTHR15032:SF4">
    <property type="entry name" value="N-ACYL-PHOSPHATIDYLETHANOLAMINE-HYDROLYZING PHOSPHOLIPASE D"/>
    <property type="match status" value="1"/>
</dbReference>